<dbReference type="AlphaFoldDB" id="A0AAD8JP45"/>
<evidence type="ECO:0000313" key="1">
    <source>
        <dbReference type="EMBL" id="KAK1408127.1"/>
    </source>
</evidence>
<sequence>MRSILKNSNVTVASSGEDIPKLVIKDDEKVDNLVAKEDAKADHDEPMDFAGKFKEEIKVNFRRMDSEKQVDDADVSMVDENPQDSELRDKERKCLKDYEEAAYDLELFLKQKSKVEWLRAGDSNTTFFHKALKRKMHKNMVDRFIDNEGNVHNGDNEGNVHNGDNVHKALKRKMHKNMVLVDHYSKFLGINA</sequence>
<evidence type="ECO:0000313" key="2">
    <source>
        <dbReference type="Proteomes" id="UP001229421"/>
    </source>
</evidence>
<gene>
    <name evidence="1" type="ORF">QVD17_39761</name>
</gene>
<dbReference type="Proteomes" id="UP001229421">
    <property type="component" value="Unassembled WGS sequence"/>
</dbReference>
<name>A0AAD8JP45_TARER</name>
<organism evidence="1 2">
    <name type="scientific">Tagetes erecta</name>
    <name type="common">African marigold</name>
    <dbReference type="NCBI Taxonomy" id="13708"/>
    <lineage>
        <taxon>Eukaryota</taxon>
        <taxon>Viridiplantae</taxon>
        <taxon>Streptophyta</taxon>
        <taxon>Embryophyta</taxon>
        <taxon>Tracheophyta</taxon>
        <taxon>Spermatophyta</taxon>
        <taxon>Magnoliopsida</taxon>
        <taxon>eudicotyledons</taxon>
        <taxon>Gunneridae</taxon>
        <taxon>Pentapetalae</taxon>
        <taxon>asterids</taxon>
        <taxon>campanulids</taxon>
        <taxon>Asterales</taxon>
        <taxon>Asteraceae</taxon>
        <taxon>Asteroideae</taxon>
        <taxon>Heliantheae alliance</taxon>
        <taxon>Tageteae</taxon>
        <taxon>Tagetes</taxon>
    </lineage>
</organism>
<keyword evidence="2" id="KW-1185">Reference proteome</keyword>
<reference evidence="1" key="1">
    <citation type="journal article" date="2023" name="bioRxiv">
        <title>Improved chromosome-level genome assembly for marigold (Tagetes erecta).</title>
        <authorList>
            <person name="Jiang F."/>
            <person name="Yuan L."/>
            <person name="Wang S."/>
            <person name="Wang H."/>
            <person name="Xu D."/>
            <person name="Wang A."/>
            <person name="Fan W."/>
        </authorList>
    </citation>
    <scope>NUCLEOTIDE SEQUENCE</scope>
    <source>
        <strain evidence="1">WSJ</strain>
        <tissue evidence="1">Leaf</tissue>
    </source>
</reference>
<evidence type="ECO:0008006" key="3">
    <source>
        <dbReference type="Google" id="ProtNLM"/>
    </source>
</evidence>
<dbReference type="EMBL" id="JAUHHV010000011">
    <property type="protein sequence ID" value="KAK1408127.1"/>
    <property type="molecule type" value="Genomic_DNA"/>
</dbReference>
<protein>
    <recommendedName>
        <fullName evidence="3">RNA-directed DNA polymerase, eukaryota, reverse transcriptase zinc-binding domain protein</fullName>
    </recommendedName>
</protein>
<proteinExistence type="predicted"/>
<accession>A0AAD8JP45</accession>
<comment type="caution">
    <text evidence="1">The sequence shown here is derived from an EMBL/GenBank/DDBJ whole genome shotgun (WGS) entry which is preliminary data.</text>
</comment>